<dbReference type="RefSeq" id="WP_027825581.1">
    <property type="nucleotide sequence ID" value="NZ_AZFB01000002.1"/>
</dbReference>
<name>A0A0R1SA52_9LACO</name>
<keyword evidence="2" id="KW-1185">Reference proteome</keyword>
<organism evidence="1 2">
    <name type="scientific">Lactobacillus psittaci DSM 15354</name>
    <dbReference type="NCBI Taxonomy" id="1122152"/>
    <lineage>
        <taxon>Bacteria</taxon>
        <taxon>Bacillati</taxon>
        <taxon>Bacillota</taxon>
        <taxon>Bacilli</taxon>
        <taxon>Lactobacillales</taxon>
        <taxon>Lactobacillaceae</taxon>
        <taxon>Lactobacillus</taxon>
    </lineage>
</organism>
<comment type="caution">
    <text evidence="1">The sequence shown here is derived from an EMBL/GenBank/DDBJ whole genome shotgun (WGS) entry which is preliminary data.</text>
</comment>
<proteinExistence type="predicted"/>
<evidence type="ECO:0000313" key="2">
    <source>
        <dbReference type="Proteomes" id="UP000051931"/>
    </source>
</evidence>
<dbReference type="OrthoDB" id="9971599at2"/>
<dbReference type="eggNOG" id="ENOG50316IY">
    <property type="taxonomic scope" value="Bacteria"/>
</dbReference>
<gene>
    <name evidence="1" type="ORF">FC23_GL000518</name>
</gene>
<evidence type="ECO:0000313" key="1">
    <source>
        <dbReference type="EMBL" id="KRL63610.1"/>
    </source>
</evidence>
<protein>
    <submittedName>
        <fullName evidence="1">Uncharacterized protein</fullName>
    </submittedName>
</protein>
<dbReference type="PATRIC" id="fig|1122152.4.peg.526"/>
<reference evidence="1 2" key="1">
    <citation type="journal article" date="2015" name="Genome Announc.">
        <title>Expanding the biotechnology potential of lactobacilli through comparative genomics of 213 strains and associated genera.</title>
        <authorList>
            <person name="Sun Z."/>
            <person name="Harris H.M."/>
            <person name="McCann A."/>
            <person name="Guo C."/>
            <person name="Argimon S."/>
            <person name="Zhang W."/>
            <person name="Yang X."/>
            <person name="Jeffery I.B."/>
            <person name="Cooney J.C."/>
            <person name="Kagawa T.F."/>
            <person name="Liu W."/>
            <person name="Song Y."/>
            <person name="Salvetti E."/>
            <person name="Wrobel A."/>
            <person name="Rasinkangas P."/>
            <person name="Parkhill J."/>
            <person name="Rea M.C."/>
            <person name="O'Sullivan O."/>
            <person name="Ritari J."/>
            <person name="Douillard F.P."/>
            <person name="Paul Ross R."/>
            <person name="Yang R."/>
            <person name="Briner A.E."/>
            <person name="Felis G.E."/>
            <person name="de Vos W.M."/>
            <person name="Barrangou R."/>
            <person name="Klaenhammer T.R."/>
            <person name="Caufield P.W."/>
            <person name="Cui Y."/>
            <person name="Zhang H."/>
            <person name="O'Toole P.W."/>
        </authorList>
    </citation>
    <scope>NUCLEOTIDE SEQUENCE [LARGE SCALE GENOMIC DNA]</scope>
    <source>
        <strain evidence="1 2">DSM 15354</strain>
    </source>
</reference>
<sequence>MLLSLHYPALNTWFPKEETFIELNHDYIKKLHFVGNSEIVEVILRTPITLPEAQQCRNFFDFVFSLFAGKKIASGQRFIITSDGKYYFINSDSPLIHYQRDLVVNYANLSFEVFKNQASNIFEQIDAKFNYLDSLIKSYLEKDVEQYFLSFTTNLIACHEGKIAPLPYFPFSLQDRVEQLVEATPDFILDKLKLAFEQNHLYLAKRKNNEHLAIKFEKESFDSVEKWLAATFWLLINDEDDESQSGIFANQTMERKSLQLVNFLQEQIILQILGLEITDKAYISSCQQFLDNLLFDKLNANFEKAIAEFEKIVEVKDKFLQFEE</sequence>
<dbReference type="Proteomes" id="UP000051931">
    <property type="component" value="Unassembled WGS sequence"/>
</dbReference>
<dbReference type="EMBL" id="AZFB01000002">
    <property type="protein sequence ID" value="KRL63610.1"/>
    <property type="molecule type" value="Genomic_DNA"/>
</dbReference>
<dbReference type="AlphaFoldDB" id="A0A0R1SA52"/>
<accession>A0A0R1SA52</accession>
<dbReference type="STRING" id="1122152.GCA_000425905_00284"/>